<keyword evidence="3" id="KW-0863">Zinc-finger</keyword>
<protein>
    <recommendedName>
        <fullName evidence="6">PSP proline-rich domain-containing protein</fullName>
    </recommendedName>
</protein>
<feature type="domain" description="PSP proline-rich" evidence="6">
    <location>
        <begin position="313"/>
        <end position="374"/>
    </location>
</feature>
<evidence type="ECO:0000256" key="2">
    <source>
        <dbReference type="ARBA" id="ARBA00022723"/>
    </source>
</evidence>
<dbReference type="SMART" id="SM00581">
    <property type="entry name" value="PSP"/>
    <property type="match status" value="1"/>
</dbReference>
<dbReference type="Gramene" id="AUR62007748-RA">
    <property type="protein sequence ID" value="AUR62007748-RA:cds"/>
    <property type="gene ID" value="AUR62007748"/>
</dbReference>
<keyword evidence="8" id="KW-1185">Reference proteome</keyword>
<reference evidence="7" key="1">
    <citation type="journal article" date="2017" name="Nature">
        <title>The genome of Chenopodium quinoa.</title>
        <authorList>
            <person name="Jarvis D.E."/>
            <person name="Ho Y.S."/>
            <person name="Lightfoot D.J."/>
            <person name="Schmoeckel S.M."/>
            <person name="Li B."/>
            <person name="Borm T.J.A."/>
            <person name="Ohyanagi H."/>
            <person name="Mineta K."/>
            <person name="Michell C.T."/>
            <person name="Saber N."/>
            <person name="Kharbatia N.M."/>
            <person name="Rupper R.R."/>
            <person name="Sharp A.R."/>
            <person name="Dally N."/>
            <person name="Boughton B.A."/>
            <person name="Woo Y.H."/>
            <person name="Gao G."/>
            <person name="Schijlen E.G.W.M."/>
            <person name="Guo X."/>
            <person name="Momin A.A."/>
            <person name="Negrao S."/>
            <person name="Al-Babili S."/>
            <person name="Gehring C."/>
            <person name="Roessner U."/>
            <person name="Jung C."/>
            <person name="Murphy K."/>
            <person name="Arold S.T."/>
            <person name="Gojobori T."/>
            <person name="van der Linden C.G."/>
            <person name="van Loo E.N."/>
            <person name="Jellen E.N."/>
            <person name="Maughan P.J."/>
            <person name="Tester M."/>
        </authorList>
    </citation>
    <scope>NUCLEOTIDE SEQUENCE [LARGE SCALE GENOMIC DNA]</scope>
    <source>
        <strain evidence="7">cv. PI 614886</strain>
    </source>
</reference>
<dbReference type="InterPro" id="IPR006568">
    <property type="entry name" value="PSP_pro-rich"/>
</dbReference>
<proteinExistence type="predicted"/>
<dbReference type="AlphaFoldDB" id="A0A803L7A9"/>
<evidence type="ECO:0000313" key="8">
    <source>
        <dbReference type="Proteomes" id="UP000596660"/>
    </source>
</evidence>
<keyword evidence="5" id="KW-0539">Nucleus</keyword>
<dbReference type="PANTHER" id="PTHR13316">
    <property type="entry name" value="ZINC FINGER, CCHC DOMAIN CONTAINING 8"/>
    <property type="match status" value="1"/>
</dbReference>
<dbReference type="InterPro" id="IPR052115">
    <property type="entry name" value="NEXT_complex_subunit_ZCCHC8"/>
</dbReference>
<dbReference type="OMA" id="YGPRNHI"/>
<dbReference type="EnsemblPlants" id="AUR62007748-RA">
    <property type="protein sequence ID" value="AUR62007748-RA:cds"/>
    <property type="gene ID" value="AUR62007748"/>
</dbReference>
<evidence type="ECO:0000259" key="6">
    <source>
        <dbReference type="SMART" id="SM00581"/>
    </source>
</evidence>
<evidence type="ECO:0000256" key="1">
    <source>
        <dbReference type="ARBA" id="ARBA00004123"/>
    </source>
</evidence>
<comment type="subcellular location">
    <subcellularLocation>
        <location evidence="1">Nucleus</location>
    </subcellularLocation>
</comment>
<evidence type="ECO:0000256" key="5">
    <source>
        <dbReference type="ARBA" id="ARBA00023242"/>
    </source>
</evidence>
<name>A0A803L7A9_CHEQI</name>
<sequence length="520" mass="57774">MRKRVDPQSMVGEEVLRRCTSSESDDMKSLDSISNIKNNAELSQTTTNIKNCIDDLGQAKEEIQGTQNMAKGINKDVTLQPPINSSEVVETLSVGHFSKVNVIQSNNNGGIGSLVGANEELGTDKINGSKTTEDECNNKESSVRVVYSSLPSHSKRKLEEFLHQWSEWHTQHLMSAEDPAYCLESGEETYFPALRVGSEKSLALSFTMDGHVQKRQRKESLSVNNDCSPLYDRGYAVGLASDGGNVEGSIVDMRDAPRCFNCGSYNHPLTECKKPRDNAAVNNARKQFLSKKNQNGRPRAQTRYYQESAGGKYEGLKPGALSTETRKLLGLGVRAHSFFVELDPPPWLNRMREIGYPPGYIDEDEEEQPSGISIFGDEETQNLDGKNDLQLDVGKSQQKFTVDFPGINALIPENADQMKWAAPVIPAPEHAWNQSNNRWNHARDSLNNGVFRGGYGPRNHIEPPYSHFGLGLSPPLPHNPHHYYPREPFSPRGLSVPGGPRYGSPGDAQRPFLHYNYGSI</sequence>
<dbReference type="GO" id="GO:0008270">
    <property type="term" value="F:zinc ion binding"/>
    <property type="evidence" value="ECO:0007669"/>
    <property type="project" value="UniProtKB-KW"/>
</dbReference>
<evidence type="ECO:0000256" key="4">
    <source>
        <dbReference type="ARBA" id="ARBA00022833"/>
    </source>
</evidence>
<dbReference type="GO" id="GO:0003723">
    <property type="term" value="F:RNA binding"/>
    <property type="evidence" value="ECO:0007669"/>
    <property type="project" value="TreeGrafter"/>
</dbReference>
<evidence type="ECO:0000313" key="7">
    <source>
        <dbReference type="EnsemblPlants" id="AUR62007748-RA:cds"/>
    </source>
</evidence>
<dbReference type="Proteomes" id="UP000596660">
    <property type="component" value="Unplaced"/>
</dbReference>
<evidence type="ECO:0000256" key="3">
    <source>
        <dbReference type="ARBA" id="ARBA00022771"/>
    </source>
</evidence>
<reference evidence="7" key="2">
    <citation type="submission" date="2021-03" db="UniProtKB">
        <authorList>
            <consortium name="EnsemblPlants"/>
        </authorList>
    </citation>
    <scope>IDENTIFICATION</scope>
</reference>
<dbReference type="GO" id="GO:0071013">
    <property type="term" value="C:catalytic step 2 spliceosome"/>
    <property type="evidence" value="ECO:0007669"/>
    <property type="project" value="TreeGrafter"/>
</dbReference>
<keyword evidence="4" id="KW-0862">Zinc</keyword>
<keyword evidence="2" id="KW-0479">Metal-binding</keyword>
<organism evidence="7 8">
    <name type="scientific">Chenopodium quinoa</name>
    <name type="common">Quinoa</name>
    <dbReference type="NCBI Taxonomy" id="63459"/>
    <lineage>
        <taxon>Eukaryota</taxon>
        <taxon>Viridiplantae</taxon>
        <taxon>Streptophyta</taxon>
        <taxon>Embryophyta</taxon>
        <taxon>Tracheophyta</taxon>
        <taxon>Spermatophyta</taxon>
        <taxon>Magnoliopsida</taxon>
        <taxon>eudicotyledons</taxon>
        <taxon>Gunneridae</taxon>
        <taxon>Pentapetalae</taxon>
        <taxon>Caryophyllales</taxon>
        <taxon>Chenopodiaceae</taxon>
        <taxon>Chenopodioideae</taxon>
        <taxon>Atripliceae</taxon>
        <taxon>Chenopodium</taxon>
    </lineage>
</organism>
<dbReference type="Pfam" id="PF04046">
    <property type="entry name" value="PSP"/>
    <property type="match status" value="1"/>
</dbReference>
<dbReference type="PANTHER" id="PTHR13316:SF0">
    <property type="entry name" value="ZINC FINGER CCHC DOMAIN-CONTAINING PROTEIN 8"/>
    <property type="match status" value="1"/>
</dbReference>
<accession>A0A803L7A9</accession>